<evidence type="ECO:0000256" key="7">
    <source>
        <dbReference type="SAM" id="Phobius"/>
    </source>
</evidence>
<comment type="caution">
    <text evidence="9">The sequence shown here is derived from an EMBL/GenBank/DDBJ whole genome shotgun (WGS) entry which is preliminary data.</text>
</comment>
<evidence type="ECO:0000259" key="8">
    <source>
        <dbReference type="PROSITE" id="PS50011"/>
    </source>
</evidence>
<feature type="binding site" evidence="5">
    <location>
        <position position="143"/>
    </location>
    <ligand>
        <name>ATP</name>
        <dbReference type="ChEBI" id="CHEBI:30616"/>
    </ligand>
</feature>
<organism evidence="9 10">
    <name type="scientific">[Clostridium] leptum</name>
    <dbReference type="NCBI Taxonomy" id="1535"/>
    <lineage>
        <taxon>Bacteria</taxon>
        <taxon>Bacillati</taxon>
        <taxon>Bacillota</taxon>
        <taxon>Clostridia</taxon>
        <taxon>Eubacteriales</taxon>
        <taxon>Oscillospiraceae</taxon>
        <taxon>Oscillospiraceae incertae sedis</taxon>
    </lineage>
</organism>
<evidence type="ECO:0000256" key="2">
    <source>
        <dbReference type="ARBA" id="ARBA00022741"/>
    </source>
</evidence>
<evidence type="ECO:0000256" key="5">
    <source>
        <dbReference type="PROSITE-ProRule" id="PRU10141"/>
    </source>
</evidence>
<dbReference type="Pfam" id="PF00069">
    <property type="entry name" value="Pkinase"/>
    <property type="match status" value="1"/>
</dbReference>
<dbReference type="AlphaFoldDB" id="A0A412B166"/>
<dbReference type="InterPro" id="IPR008266">
    <property type="entry name" value="Tyr_kinase_AS"/>
</dbReference>
<dbReference type="PANTHER" id="PTHR43289:SF34">
    <property type="entry name" value="SERINE_THREONINE-PROTEIN KINASE YBDM-RELATED"/>
    <property type="match status" value="1"/>
</dbReference>
<dbReference type="SUPFAM" id="SSF56112">
    <property type="entry name" value="Protein kinase-like (PK-like)"/>
    <property type="match status" value="1"/>
</dbReference>
<keyword evidence="7" id="KW-1133">Transmembrane helix</keyword>
<name>A0A412B166_9FIRM</name>
<dbReference type="Proteomes" id="UP000284751">
    <property type="component" value="Unassembled WGS sequence"/>
</dbReference>
<evidence type="ECO:0000313" key="9">
    <source>
        <dbReference type="EMBL" id="RGQ44735.1"/>
    </source>
</evidence>
<dbReference type="GO" id="GO:0004674">
    <property type="term" value="F:protein serine/threonine kinase activity"/>
    <property type="evidence" value="ECO:0007669"/>
    <property type="project" value="UniProtKB-KW"/>
</dbReference>
<reference evidence="9 10" key="1">
    <citation type="submission" date="2018-08" db="EMBL/GenBank/DDBJ databases">
        <title>A genome reference for cultivated species of the human gut microbiota.</title>
        <authorList>
            <person name="Zou Y."/>
            <person name="Xue W."/>
            <person name="Luo G."/>
        </authorList>
    </citation>
    <scope>NUCLEOTIDE SEQUENCE [LARGE SCALE GENOMIC DNA]</scope>
    <source>
        <strain evidence="9 10">AF28-26</strain>
    </source>
</reference>
<dbReference type="PANTHER" id="PTHR43289">
    <property type="entry name" value="MITOGEN-ACTIVATED PROTEIN KINASE KINASE KINASE 20-RELATED"/>
    <property type="match status" value="1"/>
</dbReference>
<proteinExistence type="predicted"/>
<keyword evidence="1" id="KW-0808">Transferase</keyword>
<feature type="domain" description="Protein kinase" evidence="8">
    <location>
        <begin position="114"/>
        <end position="387"/>
    </location>
</feature>
<dbReference type="CDD" id="cd14014">
    <property type="entry name" value="STKc_PknB_like"/>
    <property type="match status" value="1"/>
</dbReference>
<evidence type="ECO:0000256" key="6">
    <source>
        <dbReference type="SAM" id="MobiDB-lite"/>
    </source>
</evidence>
<dbReference type="InterPro" id="IPR000719">
    <property type="entry name" value="Prot_kinase_dom"/>
</dbReference>
<dbReference type="PROSITE" id="PS00107">
    <property type="entry name" value="PROTEIN_KINASE_ATP"/>
    <property type="match status" value="1"/>
</dbReference>
<gene>
    <name evidence="9" type="ORF">DWY99_00055</name>
</gene>
<protein>
    <submittedName>
        <fullName evidence="9">Serine/threonine protein kinase</fullName>
    </submittedName>
</protein>
<keyword evidence="7" id="KW-0472">Membrane</keyword>
<evidence type="ECO:0000256" key="4">
    <source>
        <dbReference type="ARBA" id="ARBA00022840"/>
    </source>
</evidence>
<evidence type="ECO:0000256" key="1">
    <source>
        <dbReference type="ARBA" id="ARBA00022679"/>
    </source>
</evidence>
<keyword evidence="2 5" id="KW-0547">Nucleotide-binding</keyword>
<dbReference type="PROSITE" id="PS00109">
    <property type="entry name" value="PROTEIN_KINASE_TYR"/>
    <property type="match status" value="1"/>
</dbReference>
<dbReference type="InterPro" id="IPR017441">
    <property type="entry name" value="Protein_kinase_ATP_BS"/>
</dbReference>
<keyword evidence="9" id="KW-0723">Serine/threonine-protein kinase</keyword>
<feature type="region of interest" description="Disordered" evidence="6">
    <location>
        <begin position="476"/>
        <end position="511"/>
    </location>
</feature>
<feature type="compositionally biased region" description="Low complexity" evidence="6">
    <location>
        <begin position="476"/>
        <end position="486"/>
    </location>
</feature>
<sequence length="820" mass="89423">MKSRCCRKGKGCCHIRESSTLNRWKYRLSFSRRPMRKNGWRLWCCGMRPGTAGLGGALRHGRDRGGGHMNPERVCYGCFEEKEPGVPCSRCGFNENDEQPYLALPLGTILNGRYLVGKVLGIGGFGITYLGYDLTLEIKVAIKEYMPSALVTRHSDHYSVVLTGRVEKDYQYGMERFLDEAKILAKLQSTPHIVSVQNYFKENGTAYFVMEYVDGMSLKAYLSKNGDKIPYDQAIAILQPIMEALVQVHAMNLLHRDISPDNIYITAKGESRLLDFGAARFALGDGKSVSVILKHGYAPEEQYSSHGNQGPWTDVYAMGATLYRCITGQLPPDSVERIHGVAMKTPSELGARISAHVENAIMKALAVKTEDRFPNMEAFIGALSGRVSVQDQVAAGISQRTQATAYEQGGYGQTVRQHPDPVAGGPVTGKSSSFSKLLSYMKANPIIAWISGGGLLAIIALCIILPIALSGGKKTTPTGNNGGTPPVISQPPVNEEPSKPGSETEPSGGSANMVEQKIDLLNATIEIPSDYTVSEDGLNFISEEKGCAVMTDYLWNIDGPIYSLADVESKREDIVASLMQNLEVSDYQILTAGPDQVGNSEAYQIYFEGTDSEGVSMEMIVMAVDGYSFGCYFIITAYPKGDEAAAAEIHSIIQSFYSTGMPDVTYKMYYAEHAGVKVIIDDSLAQGGVADVKVQLDENGIGTVREMFLYPTQADREAALGQGYCVEIGKASEFGLSTPEEVIEFNKTVSGTNNDSYTFSSGGVEWLAYDFTMSDRSFSYASAVIDGECYLVGCVFNDSNKDTIVTLYNQATASLRAWTE</sequence>
<dbReference type="EMBL" id="QRTC01000001">
    <property type="protein sequence ID" value="RGQ44735.1"/>
    <property type="molecule type" value="Genomic_DNA"/>
</dbReference>
<dbReference type="InterPro" id="IPR011009">
    <property type="entry name" value="Kinase-like_dom_sf"/>
</dbReference>
<dbReference type="Gene3D" id="3.30.200.20">
    <property type="entry name" value="Phosphorylase Kinase, domain 1"/>
    <property type="match status" value="1"/>
</dbReference>
<dbReference type="Gene3D" id="1.10.510.10">
    <property type="entry name" value="Transferase(Phosphotransferase) domain 1"/>
    <property type="match status" value="1"/>
</dbReference>
<dbReference type="GO" id="GO:0005524">
    <property type="term" value="F:ATP binding"/>
    <property type="evidence" value="ECO:0007669"/>
    <property type="project" value="UniProtKB-UniRule"/>
</dbReference>
<accession>A0A412B166</accession>
<evidence type="ECO:0000256" key="3">
    <source>
        <dbReference type="ARBA" id="ARBA00022777"/>
    </source>
</evidence>
<feature type="transmembrane region" description="Helical" evidence="7">
    <location>
        <begin position="446"/>
        <end position="469"/>
    </location>
</feature>
<keyword evidence="7" id="KW-0812">Transmembrane</keyword>
<dbReference type="PROSITE" id="PS50011">
    <property type="entry name" value="PROTEIN_KINASE_DOM"/>
    <property type="match status" value="1"/>
</dbReference>
<evidence type="ECO:0000313" key="10">
    <source>
        <dbReference type="Proteomes" id="UP000284751"/>
    </source>
</evidence>
<keyword evidence="3 9" id="KW-0418">Kinase</keyword>
<keyword evidence="4 5" id="KW-0067">ATP-binding</keyword>